<evidence type="ECO:0000313" key="7">
    <source>
        <dbReference type="EMBL" id="KIL46234.1"/>
    </source>
</evidence>
<dbReference type="GO" id="GO:0005886">
    <property type="term" value="C:plasma membrane"/>
    <property type="evidence" value="ECO:0007669"/>
    <property type="project" value="TreeGrafter"/>
</dbReference>
<feature type="transmembrane region" description="Helical" evidence="5">
    <location>
        <begin position="95"/>
        <end position="114"/>
    </location>
</feature>
<comment type="subcellular location">
    <subcellularLocation>
        <location evidence="1">Membrane</location>
        <topology evidence="1">Multi-pass membrane protein</topology>
    </subcellularLocation>
</comment>
<reference evidence="7 8" key="1">
    <citation type="submission" date="2015-01" db="EMBL/GenBank/DDBJ databases">
        <title>Jeotgalibacillus campisalis genome sequencing.</title>
        <authorList>
            <person name="Goh K.M."/>
            <person name="Chan K.-G."/>
            <person name="Yaakop A.S."/>
            <person name="Ee R."/>
            <person name="Gan H.M."/>
            <person name="Chan C.S."/>
        </authorList>
    </citation>
    <scope>NUCLEOTIDE SEQUENCE [LARGE SCALE GENOMIC DNA]</scope>
    <source>
        <strain evidence="7 8">SF-57</strain>
    </source>
</reference>
<evidence type="ECO:0000256" key="3">
    <source>
        <dbReference type="ARBA" id="ARBA00022989"/>
    </source>
</evidence>
<feature type="domain" description="Cytochrome c assembly protein" evidence="6">
    <location>
        <begin position="68"/>
        <end position="269"/>
    </location>
</feature>
<proteinExistence type="predicted"/>
<dbReference type="Proteomes" id="UP000031972">
    <property type="component" value="Unassembled WGS sequence"/>
</dbReference>
<keyword evidence="3 5" id="KW-1133">Transmembrane helix</keyword>
<dbReference type="GO" id="GO:0017004">
    <property type="term" value="P:cytochrome complex assembly"/>
    <property type="evidence" value="ECO:0007669"/>
    <property type="project" value="InterPro"/>
</dbReference>
<dbReference type="PATRIC" id="fig|220754.4.peg.2921"/>
<feature type="transmembrane region" description="Helical" evidence="5">
    <location>
        <begin position="249"/>
        <end position="269"/>
    </location>
</feature>
<dbReference type="RefSeq" id="WP_041059871.1">
    <property type="nucleotide sequence ID" value="NZ_JXRR01000017.1"/>
</dbReference>
<feature type="transmembrane region" description="Helical" evidence="5">
    <location>
        <begin position="215"/>
        <end position="237"/>
    </location>
</feature>
<dbReference type="PANTHER" id="PTHR30071:SF15">
    <property type="entry name" value="PROTEIN HEMX"/>
    <property type="match status" value="1"/>
</dbReference>
<dbReference type="PANTHER" id="PTHR30071">
    <property type="entry name" value="HEME EXPORTER PROTEIN C"/>
    <property type="match status" value="1"/>
</dbReference>
<gene>
    <name evidence="7" type="ORF">KR50_29090</name>
</gene>
<evidence type="ECO:0000256" key="2">
    <source>
        <dbReference type="ARBA" id="ARBA00022692"/>
    </source>
</evidence>
<comment type="caution">
    <text evidence="7">The sequence shown here is derived from an EMBL/GenBank/DDBJ whole genome shotgun (WGS) entry which is preliminary data.</text>
</comment>
<name>A0A0C2RWT6_9BACL</name>
<dbReference type="InterPro" id="IPR002541">
    <property type="entry name" value="Cyt_c_assembly"/>
</dbReference>
<accession>A0A0C2RWT6</accession>
<keyword evidence="4 5" id="KW-0472">Membrane</keyword>
<evidence type="ECO:0000313" key="8">
    <source>
        <dbReference type="Proteomes" id="UP000031972"/>
    </source>
</evidence>
<dbReference type="AlphaFoldDB" id="A0A0C2RWT6"/>
<dbReference type="Pfam" id="PF01578">
    <property type="entry name" value="Cytochrom_C_asm"/>
    <property type="match status" value="1"/>
</dbReference>
<organism evidence="7 8">
    <name type="scientific">Jeotgalibacillus campisalis</name>
    <dbReference type="NCBI Taxonomy" id="220754"/>
    <lineage>
        <taxon>Bacteria</taxon>
        <taxon>Bacillati</taxon>
        <taxon>Bacillota</taxon>
        <taxon>Bacilli</taxon>
        <taxon>Bacillales</taxon>
        <taxon>Caryophanaceae</taxon>
        <taxon>Jeotgalibacillus</taxon>
    </lineage>
</organism>
<dbReference type="GO" id="GO:0020037">
    <property type="term" value="F:heme binding"/>
    <property type="evidence" value="ECO:0007669"/>
    <property type="project" value="InterPro"/>
</dbReference>
<dbReference type="InterPro" id="IPR045062">
    <property type="entry name" value="Cyt_c_biogenesis_CcsA/CcmC"/>
</dbReference>
<feature type="transmembrane region" description="Helical" evidence="5">
    <location>
        <begin position="38"/>
        <end position="58"/>
    </location>
</feature>
<evidence type="ECO:0000259" key="6">
    <source>
        <dbReference type="Pfam" id="PF01578"/>
    </source>
</evidence>
<evidence type="ECO:0000256" key="1">
    <source>
        <dbReference type="ARBA" id="ARBA00004141"/>
    </source>
</evidence>
<keyword evidence="8" id="KW-1185">Reference proteome</keyword>
<evidence type="ECO:0000256" key="5">
    <source>
        <dbReference type="SAM" id="Phobius"/>
    </source>
</evidence>
<keyword evidence="2 5" id="KW-0812">Transmembrane</keyword>
<feature type="transmembrane region" description="Helical" evidence="5">
    <location>
        <begin position="134"/>
        <end position="158"/>
    </location>
</feature>
<feature type="transmembrane region" description="Helical" evidence="5">
    <location>
        <begin position="12"/>
        <end position="29"/>
    </location>
</feature>
<protein>
    <submittedName>
        <fullName evidence="7">Cytochrome C</fullName>
    </submittedName>
</protein>
<sequence length="277" mass="32045">MFELSMTRLHEVMIILYSVSVLLYFMDFLQKNQKANKLAFWLLAIVWVLQTIFLFLYMTRTGRFPVLTLFEGIYFYAWVLVTLSLAINRLMRVDFTVFFVNVIGFIFMAIHTFAPIQASSNAAAERLMSELLLIHITIALLSYGAFSLSVVFSILYLLQYRMLKKKKWGQKLQRITDLSKLEKGSFILNVIGFPMLLLSLILGVQWAVITLPYMIWYDVKIVGSFFILAIYGVFLYLKVGKGLSGKTLAMLNIAAFLCLLINFLLGSRWSSFHFWYS</sequence>
<feature type="transmembrane region" description="Helical" evidence="5">
    <location>
        <begin position="64"/>
        <end position="83"/>
    </location>
</feature>
<feature type="transmembrane region" description="Helical" evidence="5">
    <location>
        <begin position="186"/>
        <end position="209"/>
    </location>
</feature>
<evidence type="ECO:0000256" key="4">
    <source>
        <dbReference type="ARBA" id="ARBA00023136"/>
    </source>
</evidence>
<dbReference type="EMBL" id="JXRR01000017">
    <property type="protein sequence ID" value="KIL46234.1"/>
    <property type="molecule type" value="Genomic_DNA"/>
</dbReference>
<dbReference type="OrthoDB" id="2417400at2"/>